<proteinExistence type="predicted"/>
<feature type="region of interest" description="Disordered" evidence="1">
    <location>
        <begin position="1"/>
        <end position="70"/>
    </location>
</feature>
<keyword evidence="3" id="KW-1185">Reference proteome</keyword>
<feature type="compositionally biased region" description="Polar residues" evidence="1">
    <location>
        <begin position="11"/>
        <end position="28"/>
    </location>
</feature>
<protein>
    <submittedName>
        <fullName evidence="2">Uncharacterized protein</fullName>
    </submittedName>
</protein>
<comment type="caution">
    <text evidence="2">The sequence shown here is derived from an EMBL/GenBank/DDBJ whole genome shotgun (WGS) entry which is preliminary data.</text>
</comment>
<dbReference type="EMBL" id="BGPR01013063">
    <property type="protein sequence ID" value="GBN59082.1"/>
    <property type="molecule type" value="Genomic_DNA"/>
</dbReference>
<accession>A0A4Y2Q748</accession>
<dbReference type="AlphaFoldDB" id="A0A4Y2Q748"/>
<dbReference type="Proteomes" id="UP000499080">
    <property type="component" value="Unassembled WGS sequence"/>
</dbReference>
<evidence type="ECO:0000256" key="1">
    <source>
        <dbReference type="SAM" id="MobiDB-lite"/>
    </source>
</evidence>
<sequence length="105" mass="11943">MIKKKRVSFKSPVQTSGSAEQPASSVTQHHLRSRHPVAVYRKERSEIPRIPARFQIRPERHPSSSEGDQCLGTQLKYHSQRRSIAVVRIGGRMSHSAIPLFLIFT</sequence>
<name>A0A4Y2Q748_ARAVE</name>
<evidence type="ECO:0000313" key="3">
    <source>
        <dbReference type="Proteomes" id="UP000499080"/>
    </source>
</evidence>
<reference evidence="2 3" key="1">
    <citation type="journal article" date="2019" name="Sci. Rep.">
        <title>Orb-weaving spider Araneus ventricosus genome elucidates the spidroin gene catalogue.</title>
        <authorList>
            <person name="Kono N."/>
            <person name="Nakamura H."/>
            <person name="Ohtoshi R."/>
            <person name="Moran D.A.P."/>
            <person name="Shinohara A."/>
            <person name="Yoshida Y."/>
            <person name="Fujiwara M."/>
            <person name="Mori M."/>
            <person name="Tomita M."/>
            <person name="Arakawa K."/>
        </authorList>
    </citation>
    <scope>NUCLEOTIDE SEQUENCE [LARGE SCALE GENOMIC DNA]</scope>
</reference>
<organism evidence="2 3">
    <name type="scientific">Araneus ventricosus</name>
    <name type="common">Orbweaver spider</name>
    <name type="synonym">Epeira ventricosa</name>
    <dbReference type="NCBI Taxonomy" id="182803"/>
    <lineage>
        <taxon>Eukaryota</taxon>
        <taxon>Metazoa</taxon>
        <taxon>Ecdysozoa</taxon>
        <taxon>Arthropoda</taxon>
        <taxon>Chelicerata</taxon>
        <taxon>Arachnida</taxon>
        <taxon>Araneae</taxon>
        <taxon>Araneomorphae</taxon>
        <taxon>Entelegynae</taxon>
        <taxon>Araneoidea</taxon>
        <taxon>Araneidae</taxon>
        <taxon>Araneus</taxon>
    </lineage>
</organism>
<gene>
    <name evidence="2" type="ORF">AVEN_68994_1</name>
</gene>
<evidence type="ECO:0000313" key="2">
    <source>
        <dbReference type="EMBL" id="GBN59082.1"/>
    </source>
</evidence>